<dbReference type="EMBL" id="CP133616">
    <property type="protein sequence ID" value="WMV30071.1"/>
    <property type="molecule type" value="Genomic_DNA"/>
</dbReference>
<dbReference type="PANTHER" id="PTHR15503">
    <property type="entry name" value="LDOC1 RELATED"/>
    <property type="match status" value="1"/>
</dbReference>
<dbReference type="SUPFAM" id="SSF57756">
    <property type="entry name" value="Retrovirus zinc finger-like domains"/>
    <property type="match status" value="1"/>
</dbReference>
<protein>
    <recommendedName>
        <fullName evidence="3">CCHC-type domain-containing protein</fullName>
    </recommendedName>
</protein>
<organism evidence="4 5">
    <name type="scientific">Solanum verrucosum</name>
    <dbReference type="NCBI Taxonomy" id="315347"/>
    <lineage>
        <taxon>Eukaryota</taxon>
        <taxon>Viridiplantae</taxon>
        <taxon>Streptophyta</taxon>
        <taxon>Embryophyta</taxon>
        <taxon>Tracheophyta</taxon>
        <taxon>Spermatophyta</taxon>
        <taxon>Magnoliopsida</taxon>
        <taxon>eudicotyledons</taxon>
        <taxon>Gunneridae</taxon>
        <taxon>Pentapetalae</taxon>
        <taxon>asterids</taxon>
        <taxon>lamiids</taxon>
        <taxon>Solanales</taxon>
        <taxon>Solanaceae</taxon>
        <taxon>Solanoideae</taxon>
        <taxon>Solaneae</taxon>
        <taxon>Solanum</taxon>
    </lineage>
</organism>
<dbReference type="PANTHER" id="PTHR15503:SF45">
    <property type="entry name" value="RNA-DIRECTED DNA POLYMERASE HOMOLOG"/>
    <property type="match status" value="1"/>
</dbReference>
<dbReference type="Gene3D" id="2.40.70.10">
    <property type="entry name" value="Acid Proteases"/>
    <property type="match status" value="1"/>
</dbReference>
<dbReference type="SMART" id="SM00343">
    <property type="entry name" value="ZnF_C2HC"/>
    <property type="match status" value="1"/>
</dbReference>
<dbReference type="GO" id="GO:0003676">
    <property type="term" value="F:nucleic acid binding"/>
    <property type="evidence" value="ECO:0007669"/>
    <property type="project" value="InterPro"/>
</dbReference>
<evidence type="ECO:0000313" key="4">
    <source>
        <dbReference type="EMBL" id="WMV30071.1"/>
    </source>
</evidence>
<dbReference type="AlphaFoldDB" id="A0AAF0R117"/>
<proteinExistence type="predicted"/>
<evidence type="ECO:0000259" key="3">
    <source>
        <dbReference type="PROSITE" id="PS50158"/>
    </source>
</evidence>
<sequence>MEIARSFSINLHPPEPSLASVPSARFQHDQKGKDGCFRCGQIVHRLKDCPSSKNRQGGTNSRAQSTTSVAPASRPTQHDTLSSTGGSQSQNRLYALHARQDQEDSPDVVNEISLDVSPKKLSEPFSVSTLVSDRVIAKLVYINCPLTVSRKVLSADIVKLEMVDFDIILGMDWLHSYYASVYCRTRIVRFQLPDEPFLKWNGSSSVPMGRFISYLKDIKMISKGYLYHLVRVKDSSSKTPTLE</sequence>
<dbReference type="InterPro" id="IPR032567">
    <property type="entry name" value="RTL1-rel"/>
</dbReference>
<feature type="region of interest" description="Disordered" evidence="2">
    <location>
        <begin position="1"/>
        <end position="30"/>
    </location>
</feature>
<feature type="domain" description="CCHC-type" evidence="3">
    <location>
        <begin position="36"/>
        <end position="51"/>
    </location>
</feature>
<evidence type="ECO:0000256" key="2">
    <source>
        <dbReference type="SAM" id="MobiDB-lite"/>
    </source>
</evidence>
<keyword evidence="1" id="KW-0863">Zinc-finger</keyword>
<dbReference type="Proteomes" id="UP001234989">
    <property type="component" value="Chromosome 5"/>
</dbReference>
<gene>
    <name evidence="4" type="ORF">MTR67_023456</name>
</gene>
<keyword evidence="5" id="KW-1185">Reference proteome</keyword>
<keyword evidence="1" id="KW-0479">Metal-binding</keyword>
<dbReference type="InterPro" id="IPR036875">
    <property type="entry name" value="Znf_CCHC_sf"/>
</dbReference>
<dbReference type="PROSITE" id="PS50158">
    <property type="entry name" value="ZF_CCHC"/>
    <property type="match status" value="1"/>
</dbReference>
<reference evidence="4" key="1">
    <citation type="submission" date="2023-08" db="EMBL/GenBank/DDBJ databases">
        <title>A de novo genome assembly of Solanum verrucosum Schlechtendal, a Mexican diploid species geographically isolated from the other diploid A-genome species in potato relatives.</title>
        <authorList>
            <person name="Hosaka K."/>
        </authorList>
    </citation>
    <scope>NUCLEOTIDE SEQUENCE</scope>
    <source>
        <tissue evidence="4">Young leaves</tissue>
    </source>
</reference>
<evidence type="ECO:0000256" key="1">
    <source>
        <dbReference type="PROSITE-ProRule" id="PRU00047"/>
    </source>
</evidence>
<name>A0AAF0R117_SOLVR</name>
<dbReference type="InterPro" id="IPR001878">
    <property type="entry name" value="Znf_CCHC"/>
</dbReference>
<feature type="compositionally biased region" description="Polar residues" evidence="2">
    <location>
        <begin position="51"/>
        <end position="88"/>
    </location>
</feature>
<accession>A0AAF0R117</accession>
<dbReference type="Pfam" id="PF08284">
    <property type="entry name" value="RVP_2"/>
    <property type="match status" value="1"/>
</dbReference>
<dbReference type="GO" id="GO:0008270">
    <property type="term" value="F:zinc ion binding"/>
    <property type="evidence" value="ECO:0007669"/>
    <property type="project" value="UniProtKB-KW"/>
</dbReference>
<evidence type="ECO:0000313" key="5">
    <source>
        <dbReference type="Proteomes" id="UP001234989"/>
    </source>
</evidence>
<dbReference type="CDD" id="cd00303">
    <property type="entry name" value="retropepsin_like"/>
    <property type="match status" value="1"/>
</dbReference>
<keyword evidence="1" id="KW-0862">Zinc</keyword>
<dbReference type="InterPro" id="IPR021109">
    <property type="entry name" value="Peptidase_aspartic_dom_sf"/>
</dbReference>
<feature type="region of interest" description="Disordered" evidence="2">
    <location>
        <begin position="48"/>
        <end position="88"/>
    </location>
</feature>